<dbReference type="Proteomes" id="UP000247476">
    <property type="component" value="Unassembled WGS sequence"/>
</dbReference>
<comment type="subcellular location">
    <subcellularLocation>
        <location evidence="1">Membrane</location>
        <topology evidence="1">Multi-pass membrane protein</topology>
    </subcellularLocation>
</comment>
<keyword evidence="3 6" id="KW-1133">Transmembrane helix</keyword>
<comment type="similarity">
    <text evidence="5">Belongs to the bacteriophage holin family. Cp-1 holin subfamily.</text>
</comment>
<feature type="transmembrane region" description="Helical" evidence="6">
    <location>
        <begin position="69"/>
        <end position="97"/>
    </location>
</feature>
<keyword evidence="8" id="KW-1185">Reference proteome</keyword>
<evidence type="ECO:0000313" key="7">
    <source>
        <dbReference type="EMBL" id="PYI56138.1"/>
    </source>
</evidence>
<evidence type="ECO:0000256" key="3">
    <source>
        <dbReference type="ARBA" id="ARBA00022989"/>
    </source>
</evidence>
<evidence type="ECO:0000256" key="6">
    <source>
        <dbReference type="SAM" id="Phobius"/>
    </source>
</evidence>
<dbReference type="InterPro" id="IPR006480">
    <property type="entry name" value="Phage_holin_4_1"/>
</dbReference>
<dbReference type="Pfam" id="PF05105">
    <property type="entry name" value="Phage_holin_4_1"/>
    <property type="match status" value="1"/>
</dbReference>
<proteinExistence type="inferred from homology"/>
<evidence type="ECO:0000256" key="1">
    <source>
        <dbReference type="ARBA" id="ARBA00004141"/>
    </source>
</evidence>
<reference evidence="7 8" key="1">
    <citation type="submission" date="2018-05" db="EMBL/GenBank/DDBJ databases">
        <title>Paenibacillus flagellatus sp. nov., isolated from selenium mineral soil.</title>
        <authorList>
            <person name="Dai X."/>
        </authorList>
    </citation>
    <scope>NUCLEOTIDE SEQUENCE [LARGE SCALE GENOMIC DNA]</scope>
    <source>
        <strain evidence="7 8">DXL2</strain>
    </source>
</reference>
<gene>
    <name evidence="7" type="ORF">DLM86_03870</name>
</gene>
<dbReference type="RefSeq" id="WP_110838669.1">
    <property type="nucleotide sequence ID" value="NZ_QJVJ01000002.1"/>
</dbReference>
<dbReference type="AlphaFoldDB" id="A0A2V5K9R8"/>
<dbReference type="OrthoDB" id="88184at2"/>
<name>A0A2V5K9R8_9BACL</name>
<evidence type="ECO:0000256" key="2">
    <source>
        <dbReference type="ARBA" id="ARBA00022692"/>
    </source>
</evidence>
<accession>A0A2V5K9R8</accession>
<comment type="caution">
    <text evidence="7">The sequence shown here is derived from an EMBL/GenBank/DDBJ whole genome shotgun (WGS) entry which is preliminary data.</text>
</comment>
<evidence type="ECO:0000256" key="5">
    <source>
        <dbReference type="ARBA" id="ARBA00023600"/>
    </source>
</evidence>
<dbReference type="EMBL" id="QJVJ01000002">
    <property type="protein sequence ID" value="PYI56138.1"/>
    <property type="molecule type" value="Genomic_DNA"/>
</dbReference>
<keyword evidence="2 6" id="KW-0812">Transmembrane</keyword>
<feature type="transmembrane region" description="Helical" evidence="6">
    <location>
        <begin position="5"/>
        <end position="22"/>
    </location>
</feature>
<keyword evidence="4 6" id="KW-0472">Membrane</keyword>
<organism evidence="7 8">
    <name type="scientific">Paenibacillus flagellatus</name>
    <dbReference type="NCBI Taxonomy" id="2211139"/>
    <lineage>
        <taxon>Bacteria</taxon>
        <taxon>Bacillati</taxon>
        <taxon>Bacillota</taxon>
        <taxon>Bacilli</taxon>
        <taxon>Bacillales</taxon>
        <taxon>Paenibacillaceae</taxon>
        <taxon>Paenibacillus</taxon>
    </lineage>
</organism>
<evidence type="ECO:0000256" key="4">
    <source>
        <dbReference type="ARBA" id="ARBA00023136"/>
    </source>
</evidence>
<sequence length="134" mass="14636">MRMQFGLNAGVGVAGAVLNYMFGGWNELLDLFLLLIVLDYATGIAASIKTGKGLSSAKGFWGIWKKGMMLLVVMVGHRFDLVLGTDLFMVGFIYFYMANELVSIVENCGELGFPLPGGIRRLIEALKDKGDGRH</sequence>
<dbReference type="GO" id="GO:0016020">
    <property type="term" value="C:membrane"/>
    <property type="evidence" value="ECO:0007669"/>
    <property type="project" value="UniProtKB-SubCell"/>
</dbReference>
<dbReference type="NCBIfam" id="TIGR01593">
    <property type="entry name" value="holin_tox_secr"/>
    <property type="match status" value="1"/>
</dbReference>
<evidence type="ECO:0000313" key="8">
    <source>
        <dbReference type="Proteomes" id="UP000247476"/>
    </source>
</evidence>
<protein>
    <submittedName>
        <fullName evidence="7">Holin</fullName>
    </submittedName>
</protein>